<comment type="caution">
    <text evidence="1">The sequence shown here is derived from an EMBL/GenBank/DDBJ whole genome shotgun (WGS) entry which is preliminary data.</text>
</comment>
<reference evidence="1 2" key="1">
    <citation type="submission" date="2014-06" db="EMBL/GenBank/DDBJ databases">
        <title>Draft genome sequence of iron oxidizing acidophile Leptospirillum ferriphilum DSM14647.</title>
        <authorList>
            <person name="Cardenas J.P."/>
            <person name="Lazcano M."/>
            <person name="Ossandon F.J."/>
            <person name="Corbett M."/>
            <person name="Holmes D.S."/>
            <person name="Watkin E."/>
        </authorList>
    </citation>
    <scope>NUCLEOTIDE SEQUENCE [LARGE SCALE GENOMIC DNA]</scope>
    <source>
        <strain evidence="1 2">DSM 14647</strain>
    </source>
</reference>
<sequence>MGSLPSLFLKPLGYPHYASVIKPNIKRVVPDRFQKFSSFAHSILPARSSALRWIYLANVISGIFIDMSKSTT</sequence>
<proteinExistence type="predicted"/>
<protein>
    <submittedName>
        <fullName evidence="1">Uncharacterized protein</fullName>
    </submittedName>
</protein>
<evidence type="ECO:0000313" key="1">
    <source>
        <dbReference type="EMBL" id="KGA94214.1"/>
    </source>
</evidence>
<organism evidence="1 2">
    <name type="scientific">Leptospirillum ferriphilum</name>
    <dbReference type="NCBI Taxonomy" id="178606"/>
    <lineage>
        <taxon>Bacteria</taxon>
        <taxon>Pseudomonadati</taxon>
        <taxon>Nitrospirota</taxon>
        <taxon>Nitrospiria</taxon>
        <taxon>Nitrospirales</taxon>
        <taxon>Nitrospiraceae</taxon>
        <taxon>Leptospirillum</taxon>
    </lineage>
</organism>
<dbReference type="EMBL" id="JPGK01000003">
    <property type="protein sequence ID" value="KGA94214.1"/>
    <property type="molecule type" value="Genomic_DNA"/>
</dbReference>
<dbReference type="AlphaFoldDB" id="A0A094X6M2"/>
<dbReference type="Proteomes" id="UP000029452">
    <property type="component" value="Unassembled WGS sequence"/>
</dbReference>
<accession>A0A094X6M2</accession>
<evidence type="ECO:0000313" key="2">
    <source>
        <dbReference type="Proteomes" id="UP000029452"/>
    </source>
</evidence>
<dbReference type="PATRIC" id="fig|178606.4.peg.783"/>
<name>A0A094X6M2_9BACT</name>
<gene>
    <name evidence="1" type="ORF">LptCag_0977</name>
</gene>